<comment type="caution">
    <text evidence="2">The sequence shown here is derived from an EMBL/GenBank/DDBJ whole genome shotgun (WGS) entry which is preliminary data.</text>
</comment>
<accession>A0A940WE90</accession>
<dbReference type="InterPro" id="IPR029058">
    <property type="entry name" value="AB_hydrolase_fold"/>
</dbReference>
<reference evidence="2" key="1">
    <citation type="submission" date="2021-02" db="EMBL/GenBank/DDBJ databases">
        <title>Draft genome sequence of Microbispora sp. RL4-1S isolated from rice leaves in Thailand.</title>
        <authorList>
            <person name="Muangham S."/>
            <person name="Duangmal K."/>
        </authorList>
    </citation>
    <scope>NUCLEOTIDE SEQUENCE</scope>
    <source>
        <strain evidence="2">RL4-1S</strain>
    </source>
</reference>
<proteinExistence type="predicted"/>
<dbReference type="InterPro" id="IPR000073">
    <property type="entry name" value="AB_hydrolase_1"/>
</dbReference>
<dbReference type="SUPFAM" id="SSF53474">
    <property type="entry name" value="alpha/beta-Hydrolases"/>
    <property type="match status" value="1"/>
</dbReference>
<evidence type="ECO:0000259" key="1">
    <source>
        <dbReference type="Pfam" id="PF00561"/>
    </source>
</evidence>
<dbReference type="Pfam" id="PF00561">
    <property type="entry name" value="Abhydrolase_1"/>
    <property type="match status" value="1"/>
</dbReference>
<dbReference type="EMBL" id="JAFCNB010000001">
    <property type="protein sequence ID" value="MBP2702542.1"/>
    <property type="molecule type" value="Genomic_DNA"/>
</dbReference>
<dbReference type="Proteomes" id="UP000674234">
    <property type="component" value="Unassembled WGS sequence"/>
</dbReference>
<dbReference type="InterPro" id="IPR050266">
    <property type="entry name" value="AB_hydrolase_sf"/>
</dbReference>
<keyword evidence="2" id="KW-0378">Hydrolase</keyword>
<evidence type="ECO:0000313" key="3">
    <source>
        <dbReference type="Proteomes" id="UP000674234"/>
    </source>
</evidence>
<evidence type="ECO:0000313" key="2">
    <source>
        <dbReference type="EMBL" id="MBP2702542.1"/>
    </source>
</evidence>
<dbReference type="PANTHER" id="PTHR43798">
    <property type="entry name" value="MONOACYLGLYCEROL LIPASE"/>
    <property type="match status" value="1"/>
</dbReference>
<dbReference type="PANTHER" id="PTHR43798:SF33">
    <property type="entry name" value="HYDROLASE, PUTATIVE (AFU_ORTHOLOGUE AFUA_2G14860)-RELATED"/>
    <property type="match status" value="1"/>
</dbReference>
<dbReference type="GO" id="GO:0016787">
    <property type="term" value="F:hydrolase activity"/>
    <property type="evidence" value="ECO:0007669"/>
    <property type="project" value="UniProtKB-KW"/>
</dbReference>
<dbReference type="Gene3D" id="3.40.50.1820">
    <property type="entry name" value="alpha/beta hydrolase"/>
    <property type="match status" value="1"/>
</dbReference>
<gene>
    <name evidence="2" type="ORF">JOL79_01845</name>
</gene>
<feature type="domain" description="AB hydrolase-1" evidence="1">
    <location>
        <begin position="25"/>
        <end position="273"/>
    </location>
</feature>
<name>A0A940WE90_9ACTN</name>
<organism evidence="2 3">
    <name type="scientific">Microbispora oryzae</name>
    <dbReference type="NCBI Taxonomy" id="2806554"/>
    <lineage>
        <taxon>Bacteria</taxon>
        <taxon>Bacillati</taxon>
        <taxon>Actinomycetota</taxon>
        <taxon>Actinomycetes</taxon>
        <taxon>Streptosporangiales</taxon>
        <taxon>Streptosporangiaceae</taxon>
        <taxon>Microbispora</taxon>
    </lineage>
</organism>
<sequence>MRIDEVAVPGGRMRIARFGEGSRLIIATHGTTASLMAWGAVAAALPPGWSLVAADLRGRGHSAGLPGPYGVDRHADDLELVAEHVGADSTSVLTGHSLGAYVAVMHAARRDYARVVLADGGLPLPVAPGLDSDEALERTLGPAVQRLRRTFPGVAAYVGFFRAHPALADHWTPAVEEYVRYDAAGPADAIRSRAVEEAVRQDHRWLLTRGADVAAALEAIRSPLILLRAPRGLLDQPIGFLPDDLAARWRDRLPALRDEVVGDCNHYTILFDPRCAALVAARLTGEAARGDEDSGDDGGAATDAG</sequence>
<protein>
    <submittedName>
        <fullName evidence="2">Alpha/beta hydrolase</fullName>
    </submittedName>
</protein>
<dbReference type="RefSeq" id="WP_210153827.1">
    <property type="nucleotide sequence ID" value="NZ_JAFCNB010000001.1"/>
</dbReference>
<dbReference type="AlphaFoldDB" id="A0A940WE90"/>
<keyword evidence="3" id="KW-1185">Reference proteome</keyword>
<dbReference type="GO" id="GO:0016020">
    <property type="term" value="C:membrane"/>
    <property type="evidence" value="ECO:0007669"/>
    <property type="project" value="TreeGrafter"/>
</dbReference>